<accession>A0ABS3KI35</accession>
<gene>
    <name evidence="3" type="ORF">IAI60_21245</name>
</gene>
<dbReference type="SUPFAM" id="SSF56601">
    <property type="entry name" value="beta-lactamase/transpeptidase-like"/>
    <property type="match status" value="1"/>
</dbReference>
<dbReference type="InterPro" id="IPR012338">
    <property type="entry name" value="Beta-lactam/transpept-like"/>
</dbReference>
<comment type="caution">
    <text evidence="3">The sequence shown here is derived from an EMBL/GenBank/DDBJ whole genome shotgun (WGS) entry which is preliminary data.</text>
</comment>
<dbReference type="InterPro" id="IPR050789">
    <property type="entry name" value="Diverse_Enzym_Activities"/>
</dbReference>
<evidence type="ECO:0000259" key="2">
    <source>
        <dbReference type="Pfam" id="PF00144"/>
    </source>
</evidence>
<organism evidence="3 4">
    <name type="scientific">Roseomonas marmotae</name>
    <dbReference type="NCBI Taxonomy" id="2768161"/>
    <lineage>
        <taxon>Bacteria</taxon>
        <taxon>Pseudomonadati</taxon>
        <taxon>Pseudomonadota</taxon>
        <taxon>Alphaproteobacteria</taxon>
        <taxon>Acetobacterales</taxon>
        <taxon>Roseomonadaceae</taxon>
        <taxon>Roseomonas</taxon>
    </lineage>
</organism>
<dbReference type="Gene3D" id="3.40.710.10">
    <property type="entry name" value="DD-peptidase/beta-lactamase superfamily"/>
    <property type="match status" value="1"/>
</dbReference>
<protein>
    <submittedName>
        <fullName evidence="3">Serine hydrolase</fullName>
    </submittedName>
</protein>
<dbReference type="PANTHER" id="PTHR43283">
    <property type="entry name" value="BETA-LACTAMASE-RELATED"/>
    <property type="match status" value="1"/>
</dbReference>
<keyword evidence="3" id="KW-0378">Hydrolase</keyword>
<feature type="domain" description="Beta-lactamase-related" evidence="2">
    <location>
        <begin position="107"/>
        <end position="375"/>
    </location>
</feature>
<dbReference type="PANTHER" id="PTHR43283:SF14">
    <property type="entry name" value="BLL8153 PROTEIN"/>
    <property type="match status" value="1"/>
</dbReference>
<reference evidence="3 4" key="1">
    <citation type="submission" date="2020-09" db="EMBL/GenBank/DDBJ databases">
        <title>Roseomonas.</title>
        <authorList>
            <person name="Zhu W."/>
        </authorList>
    </citation>
    <scope>NUCLEOTIDE SEQUENCE [LARGE SCALE GENOMIC DNA]</scope>
    <source>
        <strain evidence="3 4">1311</strain>
    </source>
</reference>
<sequence>MSMSYRGPLWASLCLASLFLGPAAGSAWGQAPDPALIEARRQRSNPSVALLMYRHLDELLNTRPVAPGEGSWRLERSNLALPDDAPVTIGGKTTTFASALQELRVNAVLVLRDGRLVREVHRNGGTEESRYIGFSMSKSWMSVLIGIAIQQGHIGGVDDRVVKYLPELAGSGYDNVTLRDLLTMRAGTSWVEDYSPGTELDRVRDASANTETAYYEDIAGSLRAVEPPGSRFNYSTLDTELAGVILARATGRSVAEYMSEVLWKPAGMEAPGYWLMQGPTGRQHEWYGVGFGARLRDYARLGQMMLDGGVANGKQIVSKDWVEASTRSEDGRYFYFWWGIPGVDGFSANGIGGQRVFVDRATRTVMVLASYAAVTGEARGADLFKSVISALR</sequence>
<dbReference type="Pfam" id="PF00144">
    <property type="entry name" value="Beta-lactamase"/>
    <property type="match status" value="1"/>
</dbReference>
<evidence type="ECO:0000313" key="4">
    <source>
        <dbReference type="Proteomes" id="UP001518990"/>
    </source>
</evidence>
<proteinExistence type="predicted"/>
<dbReference type="RefSeq" id="WP_207451036.1">
    <property type="nucleotide sequence ID" value="NZ_CP061097.1"/>
</dbReference>
<name>A0ABS3KI35_9PROT</name>
<dbReference type="GO" id="GO:0016787">
    <property type="term" value="F:hydrolase activity"/>
    <property type="evidence" value="ECO:0007669"/>
    <property type="project" value="UniProtKB-KW"/>
</dbReference>
<dbReference type="InterPro" id="IPR001466">
    <property type="entry name" value="Beta-lactam-related"/>
</dbReference>
<keyword evidence="1" id="KW-0732">Signal</keyword>
<feature type="chain" id="PRO_5047056918" evidence="1">
    <location>
        <begin position="27"/>
        <end position="392"/>
    </location>
</feature>
<feature type="signal peptide" evidence="1">
    <location>
        <begin position="1"/>
        <end position="26"/>
    </location>
</feature>
<evidence type="ECO:0000313" key="3">
    <source>
        <dbReference type="EMBL" id="MBO1077138.1"/>
    </source>
</evidence>
<keyword evidence="4" id="KW-1185">Reference proteome</keyword>
<dbReference type="Proteomes" id="UP001518990">
    <property type="component" value="Unassembled WGS sequence"/>
</dbReference>
<evidence type="ECO:0000256" key="1">
    <source>
        <dbReference type="SAM" id="SignalP"/>
    </source>
</evidence>
<dbReference type="EMBL" id="JACTNF010000044">
    <property type="protein sequence ID" value="MBO1077138.1"/>
    <property type="molecule type" value="Genomic_DNA"/>
</dbReference>